<feature type="compositionally biased region" description="Low complexity" evidence="4">
    <location>
        <begin position="980"/>
        <end position="991"/>
    </location>
</feature>
<sequence>MHPGTAGVSGPALPACLSGCCFENVAGTAGVSRPALPAIRLQRAEKLGGINTPFTYLGSASNELWRIIVEGFKPYNPDKLTRREAVDSQLNNTALHMIQTAVGTKELSRVRHFTTAKDAWDGLAASCIGSESTRRNKYNALRNKAEGFMRLPDEDHEDMYGRLLTVAASFRNVGATHINDSWIKEKYIECMMPFEPIDVKTLVGRECYASLTSQQAMHEMQALKVLEQNSHDSRNRAIGMTKGSNLALVVNPVQEVIPQESYRASWSMTYPEDLEHHYHDHMAFHANSFWIDPSKAKEDNIKRNNSRGPSSSGPRTRSCYNCNDKRHFIAECPYENRETNGGRLIPKDKSKDSKGKYSKPPNKKFYNKNKKGKRPSRIVLVTKEEYSSDEIESASDDEEESSREVAAIVTTNIPSSSLFESPNENPHIKNAHCFMARSSLDTSIVLSTQEEYTSGDDDIDDEEDATSNGLVALASLSTNSSSPSESPNDVEEESCLMAKSSEDYAAGGSKWVLDSGCTSHMTGGKNLVKELRPNINHITVSFGDNSTSEVLGFGKVVVAHNITLVDVMLVKTLGYNLLSVFALGKMGFAVFIDNDIVVLLWSKTLKVAFVGYREHNLYVVDFSGTTTTSAMCLFGKADVGWLWHRRLAHVNMRTLQSLHKGNHIVGLMENVSFAKDRVCRACVEGKMHDSPHPSKTIISSKRILELLHVDLFGPVTHASLGAKKHCLVIVDDYSRYTWVYFLKTKDETQQIFIDFATEVQRQHNLLIMAIRSDNGSEFKNYTLNDFLSDEGIRHQYSAAYTPQQNGVAERKNRTLMDMARSMMAEYKSRYNFWAEAISTACHSSNRLYLRKGLNKTPYEILTGNKPNISYFKVFGCKCFYKIKGVRLSKFAPKALEGIFVGYGAESHTYRIFDIASGIIIESCSVRFEENDGSQVGQVDVCAGDEIPQDAIVRMGVGFFRPIEGHGVASREGLCSTTVEPSSSQHQQTPSSEANDAPTQEQEQDPPSCVQDQGQDQGQDQPRIHDDQAHEVEHTQEIEVAQVEGQDGDPKDQVDQVIPPRPRRTKEEIEARRLARRDRNLELRGHTHDKVLGDVRAKVSTRRQLANFSNHHAYISLVEPKKVFEALEDSDWLEAMHEELNNFKRNKVWTLVKKPKECRNVIGTKWIFKNKQDEFGNVVRNKARLVAQGFSQVEGIDFGETYAPVARLESIRILLAYASHHNFKLQQMDVKVHFLMVLCMKRFMLSNPRGSRISTFLTMSTSLIKLFMVSNKLLELAFNDEFSKLMTDRFEMSMMGEMKFFLGFEIKQLREGTFINQAKYLQDMLKRFKMTEMKGVATPMVTKCHLALDPNGKEVDQKVQVVLIALARANGRFHVGAGIPGVAPHYIPPPSTFNVLLDSYWTNIDPNNVPLASLVAQEEHVDVNFIKNNNFNNNAYLNNSSNNYRPYPYNNGNGYGNSYGNSYNNNRSSPPGLEAMLKEFISTQTAFNKSVEEKLGKIDILASKVDSLAADVDLLKSKVLPNENHHNKIVTTANAIQVRINENIRLMAELARWDREENEKLAKEKNVAKVWTITTTSNVNATHVAAPPTNTNKRIGVSNVSTSNAKREKLPETAKTAETACDKAAEIFSNIGDDDPIALDYNGLNFDDCHISEVIKFLQKLAKSPNASAINLAFTHHITNALIKAREEKLEREASIPKKLEDGWEPIIKLKVKDFDCNALCDLGASISVMPKKIYNMLDLPPLKNCYLDVNLADHSTKKPLGKVDNVRITVNNNLVPVDFVVLDIECNASCPIILGRPFLRTVGAIIDMKEVYVDNDDAKTMTWMTEGRMLHGTWDQFAACLGYPVLTGNEDGYFRAHNTPKPIEKALLADLYLEGEVTYGSQKFLRPVYDILLRIYREVLNPKVGCVDQIYGYLGNLLYLSHQHRDSDLQLDVMDFLWNEFWACIIARKALVFAPYFMFFICTHWANAEFGNLSNEVILLPHKAKDLKVKTHANPPRLPNDEDSAQEDSDMEYAPPADNGWVARIEAKLAKMFCLKSDINKRQYQAHRERKLDRRNTKLIMRKLDIPVESGSEEVITPEEQWLSKHGNVTEFEQLGLPGPSRRRRPTSDDVEPAESDDDEDTEESSEDV</sequence>
<dbReference type="InterPro" id="IPR013103">
    <property type="entry name" value="RVT_2"/>
</dbReference>
<feature type="domain" description="Integrase catalytic" evidence="5">
    <location>
        <begin position="689"/>
        <end position="865"/>
    </location>
</feature>
<dbReference type="Pfam" id="PF00665">
    <property type="entry name" value="rve"/>
    <property type="match status" value="1"/>
</dbReference>
<evidence type="ECO:0000259" key="5">
    <source>
        <dbReference type="PROSITE" id="PS50994"/>
    </source>
</evidence>
<feature type="compositionally biased region" description="Low complexity" evidence="4">
    <location>
        <begin position="306"/>
        <end position="318"/>
    </location>
</feature>
<organism evidence="6 7">
    <name type="scientific">Lolium multiflorum</name>
    <name type="common">Italian ryegrass</name>
    <name type="synonym">Lolium perenne subsp. multiflorum</name>
    <dbReference type="NCBI Taxonomy" id="4521"/>
    <lineage>
        <taxon>Eukaryota</taxon>
        <taxon>Viridiplantae</taxon>
        <taxon>Streptophyta</taxon>
        <taxon>Embryophyta</taxon>
        <taxon>Tracheophyta</taxon>
        <taxon>Spermatophyta</taxon>
        <taxon>Magnoliopsida</taxon>
        <taxon>Liliopsida</taxon>
        <taxon>Poales</taxon>
        <taxon>Poaceae</taxon>
        <taxon>BOP clade</taxon>
        <taxon>Pooideae</taxon>
        <taxon>Poodae</taxon>
        <taxon>Poeae</taxon>
        <taxon>Poeae Chloroplast Group 2 (Poeae type)</taxon>
        <taxon>Loliodinae</taxon>
        <taxon>Loliinae</taxon>
        <taxon>Lolium</taxon>
    </lineage>
</organism>
<dbReference type="Gene3D" id="2.40.70.10">
    <property type="entry name" value="Acid Proteases"/>
    <property type="match status" value="1"/>
</dbReference>
<comment type="caution">
    <text evidence="6">The sequence shown here is derived from an EMBL/GenBank/DDBJ whole genome shotgun (WGS) entry which is preliminary data.</text>
</comment>
<gene>
    <name evidence="6" type="ORF">QYE76_025494</name>
</gene>
<dbReference type="PROSITE" id="PS50994">
    <property type="entry name" value="INTEGRASE"/>
    <property type="match status" value="1"/>
</dbReference>
<dbReference type="GO" id="GO:0046872">
    <property type="term" value="F:metal ion binding"/>
    <property type="evidence" value="ECO:0007669"/>
    <property type="project" value="UniProtKB-KW"/>
</dbReference>
<dbReference type="InterPro" id="IPR039537">
    <property type="entry name" value="Retrotran_Ty1/copia-like"/>
</dbReference>
<feature type="compositionally biased region" description="Acidic residues" evidence="4">
    <location>
        <begin position="2001"/>
        <end position="2011"/>
    </location>
</feature>
<dbReference type="Pfam" id="PF07727">
    <property type="entry name" value="RVT_2"/>
    <property type="match status" value="2"/>
</dbReference>
<dbReference type="GO" id="GO:0008233">
    <property type="term" value="F:peptidase activity"/>
    <property type="evidence" value="ECO:0007669"/>
    <property type="project" value="UniProtKB-KW"/>
</dbReference>
<dbReference type="InterPro" id="IPR036397">
    <property type="entry name" value="RNaseH_sf"/>
</dbReference>
<dbReference type="PANTHER" id="PTHR42648:SF21">
    <property type="entry name" value="CYSTEINE-RICH RLK (RECEPTOR-LIKE PROTEIN KINASE) 8"/>
    <property type="match status" value="1"/>
</dbReference>
<feature type="compositionally biased region" description="Basic residues" evidence="4">
    <location>
        <begin position="361"/>
        <end position="376"/>
    </location>
</feature>
<evidence type="ECO:0000256" key="3">
    <source>
        <dbReference type="ARBA" id="ARBA00022801"/>
    </source>
</evidence>
<feature type="region of interest" description="Disordered" evidence="4">
    <location>
        <begin position="2086"/>
        <end position="2129"/>
    </location>
</feature>
<feature type="region of interest" description="Disordered" evidence="4">
    <location>
        <begin position="337"/>
        <end position="404"/>
    </location>
</feature>
<keyword evidence="1" id="KW-0645">Protease</keyword>
<dbReference type="Pfam" id="PF25597">
    <property type="entry name" value="SH3_retrovirus"/>
    <property type="match status" value="1"/>
</dbReference>
<dbReference type="InterPro" id="IPR025724">
    <property type="entry name" value="GAG-pre-integrase_dom"/>
</dbReference>
<feature type="compositionally biased region" description="Acidic residues" evidence="4">
    <location>
        <begin position="2109"/>
        <end position="2129"/>
    </location>
</feature>
<dbReference type="Proteomes" id="UP001231189">
    <property type="component" value="Unassembled WGS sequence"/>
</dbReference>
<accession>A0AAD8RH08</accession>
<dbReference type="CDD" id="cd00303">
    <property type="entry name" value="retropepsin_like"/>
    <property type="match status" value="1"/>
</dbReference>
<proteinExistence type="predicted"/>
<feature type="region of interest" description="Disordered" evidence="4">
    <location>
        <begin position="1990"/>
        <end position="2013"/>
    </location>
</feature>
<feature type="compositionally biased region" description="Acidic residues" evidence="4">
    <location>
        <begin position="387"/>
        <end position="401"/>
    </location>
</feature>
<dbReference type="InterPro" id="IPR021109">
    <property type="entry name" value="Peptidase_aspartic_dom_sf"/>
</dbReference>
<feature type="compositionally biased region" description="Low complexity" evidence="4">
    <location>
        <begin position="1010"/>
        <end position="1020"/>
    </location>
</feature>
<feature type="compositionally biased region" description="Polar residues" evidence="4">
    <location>
        <begin position="1587"/>
        <end position="1603"/>
    </location>
</feature>
<dbReference type="Pfam" id="PF22936">
    <property type="entry name" value="Pol_BBD"/>
    <property type="match status" value="1"/>
</dbReference>
<evidence type="ECO:0000313" key="7">
    <source>
        <dbReference type="Proteomes" id="UP001231189"/>
    </source>
</evidence>
<evidence type="ECO:0000256" key="2">
    <source>
        <dbReference type="ARBA" id="ARBA00022723"/>
    </source>
</evidence>
<evidence type="ECO:0000256" key="4">
    <source>
        <dbReference type="SAM" id="MobiDB-lite"/>
    </source>
</evidence>
<reference evidence="6" key="1">
    <citation type="submission" date="2023-07" db="EMBL/GenBank/DDBJ databases">
        <title>A chromosome-level genome assembly of Lolium multiflorum.</title>
        <authorList>
            <person name="Chen Y."/>
            <person name="Copetti D."/>
            <person name="Kolliker R."/>
            <person name="Studer B."/>
        </authorList>
    </citation>
    <scope>NUCLEOTIDE SEQUENCE</scope>
    <source>
        <strain evidence="6">02402/16</strain>
        <tissue evidence="6">Leaf</tissue>
    </source>
</reference>
<dbReference type="InterPro" id="IPR001584">
    <property type="entry name" value="Integrase_cat-core"/>
</dbReference>
<dbReference type="GO" id="GO:0015074">
    <property type="term" value="P:DNA integration"/>
    <property type="evidence" value="ECO:0007669"/>
    <property type="project" value="InterPro"/>
</dbReference>
<dbReference type="InterPro" id="IPR054722">
    <property type="entry name" value="PolX-like_BBD"/>
</dbReference>
<keyword evidence="3" id="KW-0378">Hydrolase</keyword>
<dbReference type="Gene3D" id="3.30.420.10">
    <property type="entry name" value="Ribonuclease H-like superfamily/Ribonuclease H"/>
    <property type="match status" value="1"/>
</dbReference>
<protein>
    <recommendedName>
        <fullName evidence="5">Integrase catalytic domain-containing protein</fullName>
    </recommendedName>
</protein>
<evidence type="ECO:0000256" key="1">
    <source>
        <dbReference type="ARBA" id="ARBA00022670"/>
    </source>
</evidence>
<feature type="region of interest" description="Disordered" evidence="4">
    <location>
        <begin position="975"/>
        <end position="1021"/>
    </location>
</feature>
<dbReference type="GO" id="GO:0003676">
    <property type="term" value="F:nucleic acid binding"/>
    <property type="evidence" value="ECO:0007669"/>
    <property type="project" value="InterPro"/>
</dbReference>
<feature type="region of interest" description="Disordered" evidence="4">
    <location>
        <begin position="299"/>
        <end position="320"/>
    </location>
</feature>
<feature type="region of interest" description="Disordered" evidence="4">
    <location>
        <begin position="1586"/>
        <end position="1611"/>
    </location>
</feature>
<dbReference type="SUPFAM" id="SSF50630">
    <property type="entry name" value="Acid proteases"/>
    <property type="match status" value="1"/>
</dbReference>
<evidence type="ECO:0000313" key="6">
    <source>
        <dbReference type="EMBL" id="KAK1619977.1"/>
    </source>
</evidence>
<keyword evidence="7" id="KW-1185">Reference proteome</keyword>
<dbReference type="SUPFAM" id="SSF53098">
    <property type="entry name" value="Ribonuclease H-like"/>
    <property type="match status" value="1"/>
</dbReference>
<dbReference type="InterPro" id="IPR012337">
    <property type="entry name" value="RNaseH-like_sf"/>
</dbReference>
<dbReference type="PANTHER" id="PTHR42648">
    <property type="entry name" value="TRANSPOSASE, PUTATIVE-RELATED"/>
    <property type="match status" value="1"/>
</dbReference>
<keyword evidence="2" id="KW-0479">Metal-binding</keyword>
<dbReference type="Pfam" id="PF13976">
    <property type="entry name" value="gag_pre-integrs"/>
    <property type="match status" value="1"/>
</dbReference>
<feature type="compositionally biased region" description="Basic and acidic residues" evidence="4">
    <location>
        <begin position="337"/>
        <end position="355"/>
    </location>
</feature>
<name>A0AAD8RH08_LOLMU</name>
<dbReference type="EMBL" id="JAUUTY010000006">
    <property type="protein sequence ID" value="KAK1619977.1"/>
    <property type="molecule type" value="Genomic_DNA"/>
</dbReference>
<dbReference type="InterPro" id="IPR057670">
    <property type="entry name" value="SH3_retrovirus"/>
</dbReference>
<dbReference type="GO" id="GO:0006508">
    <property type="term" value="P:proteolysis"/>
    <property type="evidence" value="ECO:0007669"/>
    <property type="project" value="UniProtKB-KW"/>
</dbReference>
<feature type="region of interest" description="Disordered" evidence="4">
    <location>
        <begin position="1041"/>
        <end position="1065"/>
    </location>
</feature>